<reference evidence="3 4" key="1">
    <citation type="submission" date="2015-03" db="EMBL/GenBank/DDBJ databases">
        <authorList>
            <person name="Murphy D."/>
        </authorList>
    </citation>
    <scope>NUCLEOTIDE SEQUENCE [LARGE SCALE GENOMIC DNA]</scope>
    <source>
        <strain evidence="3 4">DSM 44277</strain>
    </source>
</reference>
<dbReference type="InterPro" id="IPR023210">
    <property type="entry name" value="NADP_OxRdtase_dom"/>
</dbReference>
<feature type="domain" description="NADP-dependent oxidoreductase" evidence="2">
    <location>
        <begin position="24"/>
        <end position="288"/>
    </location>
</feature>
<dbReference type="OrthoDB" id="9768793at2"/>
<evidence type="ECO:0000259" key="2">
    <source>
        <dbReference type="Pfam" id="PF00248"/>
    </source>
</evidence>
<dbReference type="GO" id="GO:0016491">
    <property type="term" value="F:oxidoreductase activity"/>
    <property type="evidence" value="ECO:0007669"/>
    <property type="project" value="UniProtKB-KW"/>
</dbReference>
<protein>
    <submittedName>
        <fullName evidence="3">Aldo/keto reductase</fullName>
    </submittedName>
</protein>
<proteinExistence type="predicted"/>
<dbReference type="EMBL" id="CSTD01000005">
    <property type="protein sequence ID" value="CPR12811.1"/>
    <property type="molecule type" value="Genomic_DNA"/>
</dbReference>
<evidence type="ECO:0000313" key="3">
    <source>
        <dbReference type="EMBL" id="CPR12811.1"/>
    </source>
</evidence>
<sequence length="291" mass="30801">MSTSPTALPGGTWNLGGLTVTRFGYGAMQLAGPGVVGPPADHGSALAVLREVIEVGITHIDTSNAYGPRVTNQLIHEALHPYPESLHIVTKVGANRDQQGGWPPARKPEDVRRSVYENLETLGVEALGVVNLRLGNAAGSQSGSLAEPFETLAELQQQGMIQHLGVSNATAEQVTEAQAIAPIVCVQNAYNLTYRQDDELIDSLAAQDIAYVPFFPLGGFSPLKSSALTAVAARHDATPMSVALAWLLYRAPNILLIAGTSSAAHLRENIAGARLSLSDKDIAELDKFGHE</sequence>
<dbReference type="NCBIfam" id="NF007695">
    <property type="entry name" value="PRK10376.1"/>
    <property type="match status" value="1"/>
</dbReference>
<accession>A0A0U0WCK8</accession>
<gene>
    <name evidence="3" type="ORF">BN971_04117</name>
</gene>
<dbReference type="InterPro" id="IPR036812">
    <property type="entry name" value="NAD(P)_OxRdtase_dom_sf"/>
</dbReference>
<dbReference type="AlphaFoldDB" id="A0A0U0WCK8"/>
<dbReference type="PANTHER" id="PTHR43625">
    <property type="entry name" value="AFLATOXIN B1 ALDEHYDE REDUCTASE"/>
    <property type="match status" value="1"/>
</dbReference>
<dbReference type="Pfam" id="PF00248">
    <property type="entry name" value="Aldo_ket_red"/>
    <property type="match status" value="1"/>
</dbReference>
<dbReference type="InterPro" id="IPR050791">
    <property type="entry name" value="Aldo-Keto_reductase"/>
</dbReference>
<organism evidence="3 4">
    <name type="scientific">Mycobacterium bohemicum DSM 44277</name>
    <dbReference type="NCBI Taxonomy" id="1236609"/>
    <lineage>
        <taxon>Bacteria</taxon>
        <taxon>Bacillati</taxon>
        <taxon>Actinomycetota</taxon>
        <taxon>Actinomycetes</taxon>
        <taxon>Mycobacteriales</taxon>
        <taxon>Mycobacteriaceae</taxon>
        <taxon>Mycobacterium</taxon>
    </lineage>
</organism>
<dbReference type="InterPro" id="IPR020471">
    <property type="entry name" value="AKR"/>
</dbReference>
<dbReference type="PANTHER" id="PTHR43625:SF40">
    <property type="entry name" value="ALDO-KETO REDUCTASE YAKC [NADP(+)]"/>
    <property type="match status" value="1"/>
</dbReference>
<dbReference type="Gene3D" id="3.20.20.100">
    <property type="entry name" value="NADP-dependent oxidoreductase domain"/>
    <property type="match status" value="1"/>
</dbReference>
<evidence type="ECO:0000313" key="4">
    <source>
        <dbReference type="Proteomes" id="UP000198875"/>
    </source>
</evidence>
<dbReference type="CDD" id="cd19088">
    <property type="entry name" value="AKR_AKR13B1"/>
    <property type="match status" value="1"/>
</dbReference>
<dbReference type="GO" id="GO:0005737">
    <property type="term" value="C:cytoplasm"/>
    <property type="evidence" value="ECO:0007669"/>
    <property type="project" value="TreeGrafter"/>
</dbReference>
<name>A0A0U0WCK8_MYCBE</name>
<dbReference type="Proteomes" id="UP000198875">
    <property type="component" value="Unassembled WGS sequence"/>
</dbReference>
<dbReference type="SUPFAM" id="SSF51430">
    <property type="entry name" value="NAD(P)-linked oxidoreductase"/>
    <property type="match status" value="1"/>
</dbReference>
<dbReference type="PRINTS" id="PR00069">
    <property type="entry name" value="ALDKETRDTASE"/>
</dbReference>
<dbReference type="RefSeq" id="WP_085179743.1">
    <property type="nucleotide sequence ID" value="NZ_CSTD01000005.1"/>
</dbReference>
<evidence type="ECO:0000256" key="1">
    <source>
        <dbReference type="ARBA" id="ARBA00023002"/>
    </source>
</evidence>
<keyword evidence="1" id="KW-0560">Oxidoreductase</keyword>